<feature type="domain" description="DUF4395" evidence="2">
    <location>
        <begin position="12"/>
        <end position="139"/>
    </location>
</feature>
<feature type="transmembrane region" description="Helical" evidence="1">
    <location>
        <begin position="111"/>
        <end position="136"/>
    </location>
</feature>
<gene>
    <name evidence="3" type="ORF">DU508_14580</name>
</gene>
<keyword evidence="4" id="KW-1185">Reference proteome</keyword>
<name>A0A369PTD7_9SPHI</name>
<protein>
    <submittedName>
        <fullName evidence="3">DUF4395 domain-containing protein</fullName>
    </submittedName>
</protein>
<dbReference type="InterPro" id="IPR025508">
    <property type="entry name" value="DUF4395"/>
</dbReference>
<dbReference type="InterPro" id="IPR016942">
    <property type="entry name" value="UCP030042"/>
</dbReference>
<feature type="transmembrane region" description="Helical" evidence="1">
    <location>
        <begin position="85"/>
        <end position="105"/>
    </location>
</feature>
<evidence type="ECO:0000259" key="2">
    <source>
        <dbReference type="Pfam" id="PF14340"/>
    </source>
</evidence>
<reference evidence="3 4" key="1">
    <citation type="submission" date="2018-07" db="EMBL/GenBank/DDBJ databases">
        <title>Pedobacter sp. nov., isolated from soil.</title>
        <authorList>
            <person name="Zhou L.Y."/>
            <person name="Du Z.J."/>
        </authorList>
    </citation>
    <scope>NUCLEOTIDE SEQUENCE [LARGE SCALE GENOMIC DNA]</scope>
    <source>
        <strain evidence="3 4">JDX94</strain>
    </source>
</reference>
<keyword evidence="1" id="KW-1133">Transmembrane helix</keyword>
<accession>A0A369PTD7</accession>
<dbReference type="OrthoDB" id="1261922at2"/>
<dbReference type="Pfam" id="PF14340">
    <property type="entry name" value="DUF4395"/>
    <property type="match status" value="1"/>
</dbReference>
<dbReference type="RefSeq" id="WP_115403551.1">
    <property type="nucleotide sequence ID" value="NZ_QPKV01000006.1"/>
</dbReference>
<dbReference type="Proteomes" id="UP000253961">
    <property type="component" value="Unassembled WGS sequence"/>
</dbReference>
<evidence type="ECO:0000313" key="3">
    <source>
        <dbReference type="EMBL" id="RDC55510.1"/>
    </source>
</evidence>
<dbReference type="AlphaFoldDB" id="A0A369PTD7"/>
<sequence>MELSCPISVERVNENVIRIIAFIVALIVITCIVFSNYWAIVFLILDFALRAFTNGRFSILKFVAINVAKQLSLKSKMTDLAPKKFAAMLGFIFCLIITATFLLNFYNLTIIFSAVMALFALLESLFAICVGCYVYTAMQMITKSSKA</sequence>
<feature type="transmembrane region" description="Helical" evidence="1">
    <location>
        <begin position="16"/>
        <end position="49"/>
    </location>
</feature>
<proteinExistence type="predicted"/>
<evidence type="ECO:0000256" key="1">
    <source>
        <dbReference type="SAM" id="Phobius"/>
    </source>
</evidence>
<evidence type="ECO:0000313" key="4">
    <source>
        <dbReference type="Proteomes" id="UP000253961"/>
    </source>
</evidence>
<dbReference type="EMBL" id="QPKV01000006">
    <property type="protein sequence ID" value="RDC55510.1"/>
    <property type="molecule type" value="Genomic_DNA"/>
</dbReference>
<dbReference type="PIRSF" id="PIRSF030042">
    <property type="entry name" value="UCP030042"/>
    <property type="match status" value="1"/>
</dbReference>
<keyword evidence="1" id="KW-0812">Transmembrane</keyword>
<comment type="caution">
    <text evidence="3">The sequence shown here is derived from an EMBL/GenBank/DDBJ whole genome shotgun (WGS) entry which is preliminary data.</text>
</comment>
<organism evidence="3 4">
    <name type="scientific">Pedobacter chinensis</name>
    <dbReference type="NCBI Taxonomy" id="2282421"/>
    <lineage>
        <taxon>Bacteria</taxon>
        <taxon>Pseudomonadati</taxon>
        <taxon>Bacteroidota</taxon>
        <taxon>Sphingobacteriia</taxon>
        <taxon>Sphingobacteriales</taxon>
        <taxon>Sphingobacteriaceae</taxon>
        <taxon>Pedobacter</taxon>
    </lineage>
</organism>
<keyword evidence="1" id="KW-0472">Membrane</keyword>